<evidence type="ECO:0000256" key="2">
    <source>
        <dbReference type="SAM" id="Phobius"/>
    </source>
</evidence>
<protein>
    <submittedName>
        <fullName evidence="3">Uncharacterized protein</fullName>
    </submittedName>
</protein>
<reference evidence="3 4" key="1">
    <citation type="submission" date="2015-04" db="EMBL/GenBank/DDBJ databases">
        <title>Lasius niger genome sequencing.</title>
        <authorList>
            <person name="Konorov E.A."/>
            <person name="Nikitin M.A."/>
            <person name="Kirill M.V."/>
            <person name="Chang P."/>
        </authorList>
    </citation>
    <scope>NUCLEOTIDE SEQUENCE [LARGE SCALE GENOMIC DNA]</scope>
    <source>
        <tissue evidence="3">Whole</tissue>
    </source>
</reference>
<feature type="region of interest" description="Disordered" evidence="1">
    <location>
        <begin position="77"/>
        <end position="160"/>
    </location>
</feature>
<feature type="compositionally biased region" description="Acidic residues" evidence="1">
    <location>
        <begin position="84"/>
        <end position="93"/>
    </location>
</feature>
<evidence type="ECO:0000256" key="1">
    <source>
        <dbReference type="SAM" id="MobiDB-lite"/>
    </source>
</evidence>
<dbReference type="Proteomes" id="UP000036403">
    <property type="component" value="Unassembled WGS sequence"/>
</dbReference>
<dbReference type="PaxDb" id="67767-A0A0J7KTH6"/>
<dbReference type="AlphaFoldDB" id="A0A0J7KTH6"/>
<feature type="compositionally biased region" description="Basic residues" evidence="1">
    <location>
        <begin position="99"/>
        <end position="109"/>
    </location>
</feature>
<keyword evidence="2" id="KW-0472">Membrane</keyword>
<keyword evidence="2" id="KW-0812">Transmembrane</keyword>
<feature type="transmembrane region" description="Helical" evidence="2">
    <location>
        <begin position="35"/>
        <end position="53"/>
    </location>
</feature>
<proteinExistence type="predicted"/>
<accession>A0A0J7KTH6</accession>
<evidence type="ECO:0000313" key="3">
    <source>
        <dbReference type="EMBL" id="KMQ93544.1"/>
    </source>
</evidence>
<keyword evidence="2" id="KW-1133">Transmembrane helix</keyword>
<dbReference type="EMBL" id="LBMM01003434">
    <property type="protein sequence ID" value="KMQ93544.1"/>
    <property type="molecule type" value="Genomic_DNA"/>
</dbReference>
<keyword evidence="4" id="KW-1185">Reference proteome</keyword>
<organism evidence="3 4">
    <name type="scientific">Lasius niger</name>
    <name type="common">Black garden ant</name>
    <dbReference type="NCBI Taxonomy" id="67767"/>
    <lineage>
        <taxon>Eukaryota</taxon>
        <taxon>Metazoa</taxon>
        <taxon>Ecdysozoa</taxon>
        <taxon>Arthropoda</taxon>
        <taxon>Hexapoda</taxon>
        <taxon>Insecta</taxon>
        <taxon>Pterygota</taxon>
        <taxon>Neoptera</taxon>
        <taxon>Endopterygota</taxon>
        <taxon>Hymenoptera</taxon>
        <taxon>Apocrita</taxon>
        <taxon>Aculeata</taxon>
        <taxon>Formicoidea</taxon>
        <taxon>Formicidae</taxon>
        <taxon>Formicinae</taxon>
        <taxon>Lasius</taxon>
        <taxon>Lasius</taxon>
    </lineage>
</organism>
<comment type="caution">
    <text evidence="3">The sequence shown here is derived from an EMBL/GenBank/DDBJ whole genome shotgun (WGS) entry which is preliminary data.</text>
</comment>
<gene>
    <name evidence="3" type="ORF">RF55_6356</name>
</gene>
<name>A0A0J7KTH6_LASNI</name>
<sequence length="160" mass="17924">MNQIALQKRWLLLEDRMCSKNSKEKDQASFRLNYAYGRIFLGFLLLGTTTACLDDYVKNMRLENPLGGPKADMVVAYGDHELLDGDDASEDQSPEGAERRHKKRRHRRSNVSPVMMMPTAPPGTSYEEEESGEGGRDRKSHGGRKSATPATEVNYGDGDE</sequence>
<evidence type="ECO:0000313" key="4">
    <source>
        <dbReference type="Proteomes" id="UP000036403"/>
    </source>
</evidence>